<dbReference type="Proteomes" id="UP000606194">
    <property type="component" value="Unassembled WGS sequence"/>
</dbReference>
<dbReference type="Pfam" id="PF17196">
    <property type="entry name" value="DUF5133"/>
    <property type="match status" value="1"/>
</dbReference>
<accession>A0A918FZR9</accession>
<reference evidence="2" key="2">
    <citation type="submission" date="2020-09" db="EMBL/GenBank/DDBJ databases">
        <authorList>
            <person name="Sun Q."/>
            <person name="Ohkuma M."/>
        </authorList>
    </citation>
    <scope>NUCLEOTIDE SEQUENCE</scope>
    <source>
        <strain evidence="2">JCM 4386</strain>
    </source>
</reference>
<gene>
    <name evidence="2" type="ORF">GCM10010269_54970</name>
</gene>
<evidence type="ECO:0000256" key="1">
    <source>
        <dbReference type="SAM" id="MobiDB-lite"/>
    </source>
</evidence>
<dbReference type="InterPro" id="IPR033457">
    <property type="entry name" value="DUF5133"/>
</dbReference>
<reference evidence="2" key="1">
    <citation type="journal article" date="2014" name="Int. J. Syst. Evol. Microbiol.">
        <title>Complete genome sequence of Corynebacterium casei LMG S-19264T (=DSM 44701T), isolated from a smear-ripened cheese.</title>
        <authorList>
            <consortium name="US DOE Joint Genome Institute (JGI-PGF)"/>
            <person name="Walter F."/>
            <person name="Albersmeier A."/>
            <person name="Kalinowski J."/>
            <person name="Ruckert C."/>
        </authorList>
    </citation>
    <scope>NUCLEOTIDE SEQUENCE</scope>
    <source>
        <strain evidence="2">JCM 4386</strain>
    </source>
</reference>
<evidence type="ECO:0000313" key="2">
    <source>
        <dbReference type="EMBL" id="GGS08932.1"/>
    </source>
</evidence>
<sequence length="108" mass="11344">MLMPHPAVLRKLVDEYEALSATGAAEACAQERDLAYTPCVSTGTRDVDEALQTARRWLEAAAAADTAARSQATAARSQATAARSQATAARSQATAARPHTDDGPRVYA</sequence>
<feature type="compositionally biased region" description="Low complexity" evidence="1">
    <location>
        <begin position="62"/>
        <end position="97"/>
    </location>
</feature>
<keyword evidence="3" id="KW-1185">Reference proteome</keyword>
<dbReference type="RefSeq" id="WP_190152009.1">
    <property type="nucleotide sequence ID" value="NZ_BMTL01000025.1"/>
</dbReference>
<feature type="region of interest" description="Disordered" evidence="1">
    <location>
        <begin position="62"/>
        <end position="108"/>
    </location>
</feature>
<feature type="compositionally biased region" description="Basic and acidic residues" evidence="1">
    <location>
        <begin position="98"/>
        <end position="108"/>
    </location>
</feature>
<dbReference type="EMBL" id="BMTL01000025">
    <property type="protein sequence ID" value="GGS08932.1"/>
    <property type="molecule type" value="Genomic_DNA"/>
</dbReference>
<evidence type="ECO:0008006" key="4">
    <source>
        <dbReference type="Google" id="ProtNLM"/>
    </source>
</evidence>
<organism evidence="2 3">
    <name type="scientific">Streptomyces humidus</name>
    <dbReference type="NCBI Taxonomy" id="52259"/>
    <lineage>
        <taxon>Bacteria</taxon>
        <taxon>Bacillati</taxon>
        <taxon>Actinomycetota</taxon>
        <taxon>Actinomycetes</taxon>
        <taxon>Kitasatosporales</taxon>
        <taxon>Streptomycetaceae</taxon>
        <taxon>Streptomyces</taxon>
    </lineage>
</organism>
<proteinExistence type="predicted"/>
<comment type="caution">
    <text evidence="2">The sequence shown here is derived from an EMBL/GenBank/DDBJ whole genome shotgun (WGS) entry which is preliminary data.</text>
</comment>
<evidence type="ECO:0000313" key="3">
    <source>
        <dbReference type="Proteomes" id="UP000606194"/>
    </source>
</evidence>
<name>A0A918FZR9_9ACTN</name>
<protein>
    <recommendedName>
        <fullName evidence="4">DUF5133 domain-containing protein</fullName>
    </recommendedName>
</protein>
<dbReference type="AlphaFoldDB" id="A0A918FZR9"/>